<reference evidence="1" key="1">
    <citation type="submission" date="2020-08" db="EMBL/GenBank/DDBJ databases">
        <title>Multicomponent nature underlies the extraordinary mechanical properties of spider dragline silk.</title>
        <authorList>
            <person name="Kono N."/>
            <person name="Nakamura H."/>
            <person name="Mori M."/>
            <person name="Yoshida Y."/>
            <person name="Ohtoshi R."/>
            <person name="Malay A.D."/>
            <person name="Moran D.A.P."/>
            <person name="Tomita M."/>
            <person name="Numata K."/>
            <person name="Arakawa K."/>
        </authorList>
    </citation>
    <scope>NUCLEOTIDE SEQUENCE</scope>
</reference>
<keyword evidence="2" id="KW-1185">Reference proteome</keyword>
<sequence>MHYSREAKLQVRNGSIVSENHAEARCILIMKPTPQESEYIIVMRLDCSSNGGLSSMKVIPPMSLARALRW</sequence>
<gene>
    <name evidence="1" type="ORF">NPIL_177261</name>
</gene>
<dbReference type="AlphaFoldDB" id="A0A8X6TZZ7"/>
<dbReference type="EMBL" id="BMAW01114277">
    <property type="protein sequence ID" value="GFT61078.1"/>
    <property type="molecule type" value="Genomic_DNA"/>
</dbReference>
<protein>
    <submittedName>
        <fullName evidence="1">Uncharacterized protein</fullName>
    </submittedName>
</protein>
<dbReference type="Proteomes" id="UP000887013">
    <property type="component" value="Unassembled WGS sequence"/>
</dbReference>
<evidence type="ECO:0000313" key="2">
    <source>
        <dbReference type="Proteomes" id="UP000887013"/>
    </source>
</evidence>
<name>A0A8X6TZZ7_NEPPI</name>
<proteinExistence type="predicted"/>
<accession>A0A8X6TZZ7</accession>
<organism evidence="1 2">
    <name type="scientific">Nephila pilipes</name>
    <name type="common">Giant wood spider</name>
    <name type="synonym">Nephila maculata</name>
    <dbReference type="NCBI Taxonomy" id="299642"/>
    <lineage>
        <taxon>Eukaryota</taxon>
        <taxon>Metazoa</taxon>
        <taxon>Ecdysozoa</taxon>
        <taxon>Arthropoda</taxon>
        <taxon>Chelicerata</taxon>
        <taxon>Arachnida</taxon>
        <taxon>Araneae</taxon>
        <taxon>Araneomorphae</taxon>
        <taxon>Entelegynae</taxon>
        <taxon>Araneoidea</taxon>
        <taxon>Nephilidae</taxon>
        <taxon>Nephila</taxon>
    </lineage>
</organism>
<comment type="caution">
    <text evidence="1">The sequence shown here is derived from an EMBL/GenBank/DDBJ whole genome shotgun (WGS) entry which is preliminary data.</text>
</comment>
<evidence type="ECO:0000313" key="1">
    <source>
        <dbReference type="EMBL" id="GFT61078.1"/>
    </source>
</evidence>
<feature type="non-terminal residue" evidence="1">
    <location>
        <position position="70"/>
    </location>
</feature>